<sequence>MTDTTRNSTMVDRLILPVGRYTGEFFPSVGAPMKYNSLSIGRFSTTIADPEAFGVWAAAHCPVDRAGETWNRAAVIEAAEQIGVADPNRFIEEFLEEGLLLEIDPDAPDVEDFAQAYRVLPLMVSLGNTPDDPLHYGIGIFGAAPVLRLPALTHDVWQWSSTGANLWEVCTALADASARAEVADAREHNPRFVLREFLTTLPLLVGAFAACLDEARRDPAQPTGGSISA</sequence>
<dbReference type="eggNOG" id="ENOG5034BR9">
    <property type="taxonomic scope" value="Bacteria"/>
</dbReference>
<gene>
    <name evidence="1" type="ordered locus">Strop_0485</name>
</gene>
<evidence type="ECO:0000313" key="2">
    <source>
        <dbReference type="Proteomes" id="UP000000235"/>
    </source>
</evidence>
<proteinExistence type="predicted"/>
<dbReference type="PATRIC" id="fig|369723.5.peg.509"/>
<evidence type="ECO:0000313" key="1">
    <source>
        <dbReference type="EMBL" id="ABP52970.1"/>
    </source>
</evidence>
<dbReference type="HOGENOM" id="CLU_1394753_0_0_11"/>
<dbReference type="EMBL" id="CP000667">
    <property type="protein sequence ID" value="ABP52970.1"/>
    <property type="molecule type" value="Genomic_DNA"/>
</dbReference>
<accession>A4X270</accession>
<dbReference type="STRING" id="369723.Strop_0485"/>
<dbReference type="AlphaFoldDB" id="A4X270"/>
<dbReference type="KEGG" id="stp:Strop_0485"/>
<reference evidence="2" key="1">
    <citation type="journal article" date="2007" name="Proc. Natl. Acad. Sci. U.S.A.">
        <title>Genome sequencing reveals complex secondary metabolome in the marine actinomycete Salinispora tropica.</title>
        <authorList>
            <person name="Udwary D.W."/>
            <person name="Zeigler L."/>
            <person name="Asolkar R.N."/>
            <person name="Singan V."/>
            <person name="Lapidus A."/>
            <person name="Fenical W."/>
            <person name="Jensen P.R."/>
            <person name="Moore B.S."/>
        </authorList>
    </citation>
    <scope>NUCLEOTIDE SEQUENCE [LARGE SCALE GENOMIC DNA]</scope>
    <source>
        <strain evidence="2">ATCC BAA-916 / DSM 44818 / CNB-440</strain>
    </source>
</reference>
<protein>
    <submittedName>
        <fullName evidence="1">Uncharacterized protein</fullName>
    </submittedName>
</protein>
<keyword evidence="2" id="KW-1185">Reference proteome</keyword>
<name>A4X270_SALTO</name>
<organism evidence="1 2">
    <name type="scientific">Salinispora tropica (strain ATCC BAA-916 / DSM 44818 / JCM 13857 / NBRC 105044 / CNB-440)</name>
    <dbReference type="NCBI Taxonomy" id="369723"/>
    <lineage>
        <taxon>Bacteria</taxon>
        <taxon>Bacillati</taxon>
        <taxon>Actinomycetota</taxon>
        <taxon>Actinomycetes</taxon>
        <taxon>Micromonosporales</taxon>
        <taxon>Micromonosporaceae</taxon>
        <taxon>Salinispora</taxon>
    </lineage>
</organism>
<dbReference type="Proteomes" id="UP000000235">
    <property type="component" value="Chromosome"/>
</dbReference>